<dbReference type="Pfam" id="PF05699">
    <property type="entry name" value="Dimer_Tnp_hAT"/>
    <property type="match status" value="1"/>
</dbReference>
<dbReference type="InterPro" id="IPR012337">
    <property type="entry name" value="RNaseH-like_sf"/>
</dbReference>
<reference evidence="2" key="3">
    <citation type="submission" date="2022-06" db="UniProtKB">
        <authorList>
            <consortium name="EnsemblPlants"/>
        </authorList>
    </citation>
    <scope>IDENTIFICATION</scope>
</reference>
<dbReference type="EnsemblPlants" id="TuG1812G0600004395.01.T01">
    <property type="protein sequence ID" value="TuG1812G0600004395.01.T01.cds362714"/>
    <property type="gene ID" value="TuG1812G0600004395.01"/>
</dbReference>
<evidence type="ECO:0000259" key="1">
    <source>
        <dbReference type="Pfam" id="PF05699"/>
    </source>
</evidence>
<name>A0A8R7QX52_TRIUA</name>
<keyword evidence="3" id="KW-1185">Reference proteome</keyword>
<dbReference type="PANTHER" id="PTHR23272">
    <property type="entry name" value="BED FINGER-RELATED"/>
    <property type="match status" value="1"/>
</dbReference>
<organism evidence="2 3">
    <name type="scientific">Triticum urartu</name>
    <name type="common">Red wild einkorn</name>
    <name type="synonym">Crithodium urartu</name>
    <dbReference type="NCBI Taxonomy" id="4572"/>
    <lineage>
        <taxon>Eukaryota</taxon>
        <taxon>Viridiplantae</taxon>
        <taxon>Streptophyta</taxon>
        <taxon>Embryophyta</taxon>
        <taxon>Tracheophyta</taxon>
        <taxon>Spermatophyta</taxon>
        <taxon>Magnoliopsida</taxon>
        <taxon>Liliopsida</taxon>
        <taxon>Poales</taxon>
        <taxon>Poaceae</taxon>
        <taxon>BOP clade</taxon>
        <taxon>Pooideae</taxon>
        <taxon>Triticodae</taxon>
        <taxon>Triticeae</taxon>
        <taxon>Triticinae</taxon>
        <taxon>Triticum</taxon>
    </lineage>
</organism>
<proteinExistence type="predicted"/>
<reference evidence="3" key="1">
    <citation type="journal article" date="2013" name="Nature">
        <title>Draft genome of the wheat A-genome progenitor Triticum urartu.</title>
        <authorList>
            <person name="Ling H.Q."/>
            <person name="Zhao S."/>
            <person name="Liu D."/>
            <person name="Wang J."/>
            <person name="Sun H."/>
            <person name="Zhang C."/>
            <person name="Fan H."/>
            <person name="Li D."/>
            <person name="Dong L."/>
            <person name="Tao Y."/>
            <person name="Gao C."/>
            <person name="Wu H."/>
            <person name="Li Y."/>
            <person name="Cui Y."/>
            <person name="Guo X."/>
            <person name="Zheng S."/>
            <person name="Wang B."/>
            <person name="Yu K."/>
            <person name="Liang Q."/>
            <person name="Yang W."/>
            <person name="Lou X."/>
            <person name="Chen J."/>
            <person name="Feng M."/>
            <person name="Jian J."/>
            <person name="Zhang X."/>
            <person name="Luo G."/>
            <person name="Jiang Y."/>
            <person name="Liu J."/>
            <person name="Wang Z."/>
            <person name="Sha Y."/>
            <person name="Zhang B."/>
            <person name="Wu H."/>
            <person name="Tang D."/>
            <person name="Shen Q."/>
            <person name="Xue P."/>
            <person name="Zou S."/>
            <person name="Wang X."/>
            <person name="Liu X."/>
            <person name="Wang F."/>
            <person name="Yang Y."/>
            <person name="An X."/>
            <person name="Dong Z."/>
            <person name="Zhang K."/>
            <person name="Zhang X."/>
            <person name="Luo M.C."/>
            <person name="Dvorak J."/>
            <person name="Tong Y."/>
            <person name="Wang J."/>
            <person name="Yang H."/>
            <person name="Li Z."/>
            <person name="Wang D."/>
            <person name="Zhang A."/>
            <person name="Wang J."/>
        </authorList>
    </citation>
    <scope>NUCLEOTIDE SEQUENCE</scope>
    <source>
        <strain evidence="3">cv. G1812</strain>
    </source>
</reference>
<sequence>DDDFDIIQWWHEHKVTYSVISILARDVLSVPVSSTSSESAFSLAGRILEERRTSLTPDMVRTLMTVKDGELARRRGQHTAENNELMATFEDLALEDEE</sequence>
<reference evidence="2" key="2">
    <citation type="submission" date="2018-03" db="EMBL/GenBank/DDBJ databases">
        <title>The Triticum urartu genome reveals the dynamic nature of wheat genome evolution.</title>
        <authorList>
            <person name="Ling H."/>
            <person name="Ma B."/>
            <person name="Shi X."/>
            <person name="Liu H."/>
            <person name="Dong L."/>
            <person name="Sun H."/>
            <person name="Cao Y."/>
            <person name="Gao Q."/>
            <person name="Zheng S."/>
            <person name="Li Y."/>
            <person name="Yu Y."/>
            <person name="Du H."/>
            <person name="Qi M."/>
            <person name="Li Y."/>
            <person name="Yu H."/>
            <person name="Cui Y."/>
            <person name="Wang N."/>
            <person name="Chen C."/>
            <person name="Wu H."/>
            <person name="Zhao Y."/>
            <person name="Zhang J."/>
            <person name="Li Y."/>
            <person name="Zhou W."/>
            <person name="Zhang B."/>
            <person name="Hu W."/>
            <person name="Eijk M."/>
            <person name="Tang J."/>
            <person name="Witsenboer H."/>
            <person name="Zhao S."/>
            <person name="Li Z."/>
            <person name="Zhang A."/>
            <person name="Wang D."/>
            <person name="Liang C."/>
        </authorList>
    </citation>
    <scope>NUCLEOTIDE SEQUENCE [LARGE SCALE GENOMIC DNA]</scope>
    <source>
        <strain evidence="2">cv. G1812</strain>
    </source>
</reference>
<dbReference type="Gramene" id="TuG1812G0600004395.01.T01">
    <property type="protein sequence ID" value="TuG1812G0600004395.01.T01.cds362714"/>
    <property type="gene ID" value="TuG1812G0600004395.01"/>
</dbReference>
<accession>A0A8R7QX52</accession>
<dbReference type="InterPro" id="IPR008906">
    <property type="entry name" value="HATC_C_dom"/>
</dbReference>
<dbReference type="GO" id="GO:0046983">
    <property type="term" value="F:protein dimerization activity"/>
    <property type="evidence" value="ECO:0007669"/>
    <property type="project" value="InterPro"/>
</dbReference>
<dbReference type="SUPFAM" id="SSF53098">
    <property type="entry name" value="Ribonuclease H-like"/>
    <property type="match status" value="1"/>
</dbReference>
<dbReference type="Proteomes" id="UP000015106">
    <property type="component" value="Chromosome 6"/>
</dbReference>
<evidence type="ECO:0000313" key="2">
    <source>
        <dbReference type="EnsemblPlants" id="TuG1812G0600004395.01.T01.cds362714"/>
    </source>
</evidence>
<evidence type="ECO:0000313" key="3">
    <source>
        <dbReference type="Proteomes" id="UP000015106"/>
    </source>
</evidence>
<dbReference type="AlphaFoldDB" id="A0A8R7QX52"/>
<protein>
    <recommendedName>
        <fullName evidence="1">HAT C-terminal dimerisation domain-containing protein</fullName>
    </recommendedName>
</protein>
<dbReference type="PANTHER" id="PTHR23272:SF161">
    <property type="entry name" value="ZINC FINGER BED DOMAIN-CONTAINING PROTEIN RICESLEEPER 1-LIKE"/>
    <property type="match status" value="1"/>
</dbReference>
<feature type="domain" description="HAT C-terminal dimerisation" evidence="1">
    <location>
        <begin position="3"/>
        <end position="68"/>
    </location>
</feature>